<feature type="active site" description="Nucleophile" evidence="5">
    <location>
        <position position="233"/>
    </location>
</feature>
<dbReference type="InterPro" id="IPR023267">
    <property type="entry name" value="RCMT"/>
</dbReference>
<feature type="binding site" evidence="5">
    <location>
        <position position="162"/>
    </location>
    <ligand>
        <name>S-adenosyl-L-methionine</name>
        <dbReference type="ChEBI" id="CHEBI:59789"/>
    </ligand>
</feature>
<feature type="binding site" evidence="5">
    <location>
        <begin position="112"/>
        <end position="118"/>
    </location>
    <ligand>
        <name>S-adenosyl-L-methionine</name>
        <dbReference type="ChEBI" id="CHEBI:59789"/>
    </ligand>
</feature>
<feature type="domain" description="SAM-dependent MTase RsmB/NOP-type" evidence="6">
    <location>
        <begin position="1"/>
        <end position="295"/>
    </location>
</feature>
<evidence type="ECO:0000259" key="6">
    <source>
        <dbReference type="PROSITE" id="PS51686"/>
    </source>
</evidence>
<evidence type="ECO:0000256" key="3">
    <source>
        <dbReference type="ARBA" id="ARBA00022691"/>
    </source>
</evidence>
<dbReference type="Pfam" id="PF01189">
    <property type="entry name" value="Methyltr_RsmB-F"/>
    <property type="match status" value="1"/>
</dbReference>
<organism evidence="7 8">
    <name type="scientific">Floridaenema flaviceps BLCC-F50</name>
    <dbReference type="NCBI Taxonomy" id="3153642"/>
    <lineage>
        <taxon>Bacteria</taxon>
        <taxon>Bacillati</taxon>
        <taxon>Cyanobacteriota</taxon>
        <taxon>Cyanophyceae</taxon>
        <taxon>Oscillatoriophycideae</taxon>
        <taxon>Aerosakkonematales</taxon>
        <taxon>Aerosakkonemataceae</taxon>
        <taxon>Floridanema</taxon>
        <taxon>Floridanema flaviceps</taxon>
    </lineage>
</organism>
<dbReference type="InterPro" id="IPR001678">
    <property type="entry name" value="MeTrfase_RsmB-F_NOP2_dom"/>
</dbReference>
<dbReference type="SUPFAM" id="SSF53335">
    <property type="entry name" value="S-adenosyl-L-methionine-dependent methyltransferases"/>
    <property type="match status" value="1"/>
</dbReference>
<keyword evidence="4 5" id="KW-0694">RNA-binding</keyword>
<evidence type="ECO:0000256" key="4">
    <source>
        <dbReference type="ARBA" id="ARBA00022884"/>
    </source>
</evidence>
<name>A0ABV4Y4I4_9CYAN</name>
<dbReference type="Gene3D" id="3.40.50.150">
    <property type="entry name" value="Vaccinia Virus protein VP39"/>
    <property type="match status" value="1"/>
</dbReference>
<dbReference type="GO" id="GO:0008168">
    <property type="term" value="F:methyltransferase activity"/>
    <property type="evidence" value="ECO:0007669"/>
    <property type="project" value="UniProtKB-KW"/>
</dbReference>
<dbReference type="Proteomes" id="UP001576784">
    <property type="component" value="Unassembled WGS sequence"/>
</dbReference>
<comment type="similarity">
    <text evidence="5">Belongs to the class I-like SAM-binding methyltransferase superfamily. RsmB/NOP family.</text>
</comment>
<feature type="binding site" evidence="5">
    <location>
        <position position="180"/>
    </location>
    <ligand>
        <name>S-adenosyl-L-methionine</name>
        <dbReference type="ChEBI" id="CHEBI:59789"/>
    </ligand>
</feature>
<dbReference type="GO" id="GO:0032259">
    <property type="term" value="P:methylation"/>
    <property type="evidence" value="ECO:0007669"/>
    <property type="project" value="UniProtKB-KW"/>
</dbReference>
<evidence type="ECO:0000256" key="5">
    <source>
        <dbReference type="PROSITE-ProRule" id="PRU01023"/>
    </source>
</evidence>
<accession>A0ABV4Y4I4</accession>
<evidence type="ECO:0000313" key="8">
    <source>
        <dbReference type="Proteomes" id="UP001576784"/>
    </source>
</evidence>
<evidence type="ECO:0000256" key="2">
    <source>
        <dbReference type="ARBA" id="ARBA00022679"/>
    </source>
</evidence>
<reference evidence="7 8" key="1">
    <citation type="submission" date="2024-09" db="EMBL/GenBank/DDBJ databases">
        <title>Floridaenema gen nov. (Aerosakkonemataceae, Aerosakkonematales ord. nov., Cyanobacteria) from benthic tropical and subtropical fresh waters, with the description of four new species.</title>
        <authorList>
            <person name="Moretto J.A."/>
            <person name="Berthold D.E."/>
            <person name="Lefler F.W."/>
            <person name="Huang I.-S."/>
            <person name="Laughinghouse H. IV."/>
        </authorList>
    </citation>
    <scope>NUCLEOTIDE SEQUENCE [LARGE SCALE GENOMIC DNA]</scope>
    <source>
        <strain evidence="7 8">BLCC-F50</strain>
    </source>
</reference>
<dbReference type="PANTHER" id="PTHR22807:SF30">
    <property type="entry name" value="28S RRNA (CYTOSINE(4447)-C(5))-METHYLTRANSFERASE-RELATED"/>
    <property type="match status" value="1"/>
</dbReference>
<feature type="binding site" evidence="5">
    <location>
        <position position="135"/>
    </location>
    <ligand>
        <name>S-adenosyl-L-methionine</name>
        <dbReference type="ChEBI" id="CHEBI:59789"/>
    </ligand>
</feature>
<keyword evidence="2 5" id="KW-0808">Transferase</keyword>
<dbReference type="PRINTS" id="PR02008">
    <property type="entry name" value="RCMTFAMILY"/>
</dbReference>
<dbReference type="InterPro" id="IPR029063">
    <property type="entry name" value="SAM-dependent_MTases_sf"/>
</dbReference>
<sequence>MEKASNLLIKLSRRLFTDLNSQEKFITALTQPQPFLPCILWCREKPDELPFLVETPTDWQPQFIDRLALDSKPGQHSLHNEGYYYCLDFSSVFAASILLTIPSPIKVVFDMCAAPGGKGIFAWRLFQPELLISNEVIGKRLGMLISNLKRCQIQPSVVINRDSSVLAESFAQTSDLVIVDAPCTGQSLLAKGEKAVGCFHPANINQCANRQKRIIANSAKIVAPQGYLAYMTCTYSPEENEEVCEWLIKKFPQFEAVEIEHLRDYRSHLTTIPCYRIFPQDGLGAGAFTALFKNTEQGTINQLDSEIVESSSDIQFLKLKNHLFK</sequence>
<keyword evidence="8" id="KW-1185">Reference proteome</keyword>
<keyword evidence="3 5" id="KW-0949">S-adenosyl-L-methionine</keyword>
<gene>
    <name evidence="7" type="ORF">ACE1CI_34345</name>
</gene>
<dbReference type="EMBL" id="JBHFNR010000273">
    <property type="protein sequence ID" value="MFB2898024.1"/>
    <property type="molecule type" value="Genomic_DNA"/>
</dbReference>
<proteinExistence type="inferred from homology"/>
<evidence type="ECO:0000313" key="7">
    <source>
        <dbReference type="EMBL" id="MFB2898024.1"/>
    </source>
</evidence>
<keyword evidence="1 5" id="KW-0489">Methyltransferase</keyword>
<dbReference type="PROSITE" id="PS51686">
    <property type="entry name" value="SAM_MT_RSMB_NOP"/>
    <property type="match status" value="1"/>
</dbReference>
<dbReference type="PANTHER" id="PTHR22807">
    <property type="entry name" value="NOP2 YEAST -RELATED NOL1/NOP2/FMU SUN DOMAIN-CONTAINING"/>
    <property type="match status" value="1"/>
</dbReference>
<dbReference type="InterPro" id="IPR049560">
    <property type="entry name" value="MeTrfase_RsmB-F_NOP2_cat"/>
</dbReference>
<evidence type="ECO:0000256" key="1">
    <source>
        <dbReference type="ARBA" id="ARBA00022603"/>
    </source>
</evidence>
<dbReference type="RefSeq" id="WP_413267629.1">
    <property type="nucleotide sequence ID" value="NZ_JBHFNR010000273.1"/>
</dbReference>
<protein>
    <submittedName>
        <fullName evidence="7">RsmB/NOP family class I SAM-dependent RNA methyltransferase</fullName>
    </submittedName>
</protein>
<comment type="caution">
    <text evidence="7">The sequence shown here is derived from an EMBL/GenBank/DDBJ whole genome shotgun (WGS) entry which is preliminary data.</text>
</comment>